<keyword evidence="2" id="KW-1185">Reference proteome</keyword>
<proteinExistence type="predicted"/>
<evidence type="ECO:0000313" key="1">
    <source>
        <dbReference type="EMBL" id="GGC56073.1"/>
    </source>
</evidence>
<accession>A0A916XAE7</accession>
<name>A0A916XAE7_9SPHI</name>
<comment type="caution">
    <text evidence="1">The sequence shown here is derived from an EMBL/GenBank/DDBJ whole genome shotgun (WGS) entry which is preliminary data.</text>
</comment>
<dbReference type="AlphaFoldDB" id="A0A916XAE7"/>
<reference evidence="1" key="1">
    <citation type="journal article" date="2014" name="Int. J. Syst. Evol. Microbiol.">
        <title>Complete genome sequence of Corynebacterium casei LMG S-19264T (=DSM 44701T), isolated from a smear-ripened cheese.</title>
        <authorList>
            <consortium name="US DOE Joint Genome Institute (JGI-PGF)"/>
            <person name="Walter F."/>
            <person name="Albersmeier A."/>
            <person name="Kalinowski J."/>
            <person name="Ruckert C."/>
        </authorList>
    </citation>
    <scope>NUCLEOTIDE SEQUENCE</scope>
    <source>
        <strain evidence="1">CGMCC 1.15343</strain>
    </source>
</reference>
<organism evidence="1 2">
    <name type="scientific">Pedobacter quisquiliarum</name>
    <dbReference type="NCBI Taxonomy" id="1834438"/>
    <lineage>
        <taxon>Bacteria</taxon>
        <taxon>Pseudomonadati</taxon>
        <taxon>Bacteroidota</taxon>
        <taxon>Sphingobacteriia</taxon>
        <taxon>Sphingobacteriales</taxon>
        <taxon>Sphingobacteriaceae</taxon>
        <taxon>Pedobacter</taxon>
    </lineage>
</organism>
<gene>
    <name evidence="1" type="ORF">GCM10011387_07040</name>
</gene>
<sequence length="300" mass="34681">MAGCNAGPEKTTKKNKKKKEELKRLDFTPIVGIKYHEVTRRFSNGLSFSDIGFQQEPSWIIQFASNDTVKAWSPQKQIMQSFYFMYDHGDVYNFAGEWFRIKGFSKDSIRMQRLHLTKQVIAKDIRSDVFMTYYSEDYLNNVIKKKPEELRKPTAADTAFIKKLVARADRNPTNADSAFAGRIPVQFTPKSKIISVEKLSTVDRLLGRTEAYDYLFPEYRIKIQNAYQDFGYSFSAVVDQHGKIHLNKFRNDMPEYYEQRKKVLEGIIDVYLQNLLLVKPGTTLGIPHASEITLNVSGKK</sequence>
<evidence type="ECO:0000313" key="2">
    <source>
        <dbReference type="Proteomes" id="UP000651668"/>
    </source>
</evidence>
<protein>
    <submittedName>
        <fullName evidence="1">Uncharacterized protein</fullName>
    </submittedName>
</protein>
<dbReference type="EMBL" id="BMIL01000002">
    <property type="protein sequence ID" value="GGC56073.1"/>
    <property type="molecule type" value="Genomic_DNA"/>
</dbReference>
<dbReference type="Proteomes" id="UP000651668">
    <property type="component" value="Unassembled WGS sequence"/>
</dbReference>
<reference evidence="1" key="2">
    <citation type="submission" date="2020-09" db="EMBL/GenBank/DDBJ databases">
        <authorList>
            <person name="Sun Q."/>
            <person name="Zhou Y."/>
        </authorList>
    </citation>
    <scope>NUCLEOTIDE SEQUENCE</scope>
    <source>
        <strain evidence="1">CGMCC 1.15343</strain>
    </source>
</reference>